<reference evidence="2 3" key="1">
    <citation type="journal article" date="2019" name="Microbiol. Resour. Announc.">
        <title>Draft Genome Sequence of the Most Traditional epsilon-Poly-l-Lysine Producer, Streptomyces albulus NBRC14147.</title>
        <authorList>
            <person name="Yamanaka K."/>
            <person name="Hamano Y."/>
        </authorList>
    </citation>
    <scope>NUCLEOTIDE SEQUENCE [LARGE SCALE GENOMIC DNA]</scope>
    <source>
        <strain evidence="2 3">NBRC 14147</strain>
    </source>
</reference>
<dbReference type="GO" id="GO:0003700">
    <property type="term" value="F:DNA-binding transcription factor activity"/>
    <property type="evidence" value="ECO:0007669"/>
    <property type="project" value="InterPro"/>
</dbReference>
<evidence type="ECO:0000313" key="3">
    <source>
        <dbReference type="Proteomes" id="UP000288351"/>
    </source>
</evidence>
<dbReference type="InterPro" id="IPR052526">
    <property type="entry name" value="HTH-type_Bedaq_tolerance"/>
</dbReference>
<dbReference type="InterPro" id="IPR000835">
    <property type="entry name" value="HTH_MarR-typ"/>
</dbReference>
<evidence type="ECO:0000259" key="1">
    <source>
        <dbReference type="PROSITE" id="PS50995"/>
    </source>
</evidence>
<proteinExistence type="predicted"/>
<comment type="caution">
    <text evidence="2">The sequence shown here is derived from an EMBL/GenBank/DDBJ whole genome shotgun (WGS) entry which is preliminary data.</text>
</comment>
<dbReference type="RefSeq" id="WP_016570680.1">
    <property type="nucleotide sequence ID" value="NZ_BHXC01000006.1"/>
</dbReference>
<dbReference type="AlphaFoldDB" id="A0A401QSX3"/>
<feature type="domain" description="HTH marR-type" evidence="1">
    <location>
        <begin position="1"/>
        <end position="149"/>
    </location>
</feature>
<dbReference type="PROSITE" id="PS50995">
    <property type="entry name" value="HTH_MARR_2"/>
    <property type="match status" value="1"/>
</dbReference>
<sequence>MSESIDALHAESAVRAAADVRIAFSRLKRRLKELATDEDLTPAQASVLARLDAQGSASASELATGERGSPQFMAKTVEALVRADLVVRHPDPLDGRRQLITLTVVGRGRRQGDRWARQEWLAQSLQERCTEQELRTISAAMALLDEVARS</sequence>
<dbReference type="InterPro" id="IPR036388">
    <property type="entry name" value="WH-like_DNA-bd_sf"/>
</dbReference>
<evidence type="ECO:0000313" key="2">
    <source>
        <dbReference type="EMBL" id="GCB88494.1"/>
    </source>
</evidence>
<organism evidence="2 3">
    <name type="scientific">Streptomyces noursei</name>
    <name type="common">Streptomyces albulus</name>
    <dbReference type="NCBI Taxonomy" id="1971"/>
    <lineage>
        <taxon>Bacteria</taxon>
        <taxon>Bacillati</taxon>
        <taxon>Actinomycetota</taxon>
        <taxon>Actinomycetes</taxon>
        <taxon>Kitasatosporales</taxon>
        <taxon>Streptomycetaceae</taxon>
        <taxon>Streptomyces</taxon>
    </lineage>
</organism>
<gene>
    <name evidence="2" type="ORF">SALB_01164</name>
</gene>
<dbReference type="InterPro" id="IPR036390">
    <property type="entry name" value="WH_DNA-bd_sf"/>
</dbReference>
<accession>A0A401QSX3</accession>
<dbReference type="Proteomes" id="UP000288351">
    <property type="component" value="Unassembled WGS sequence"/>
</dbReference>
<dbReference type="EMBL" id="BHXC01000006">
    <property type="protein sequence ID" value="GCB88494.1"/>
    <property type="molecule type" value="Genomic_DNA"/>
</dbReference>
<dbReference type="SUPFAM" id="SSF46785">
    <property type="entry name" value="Winged helix' DNA-binding domain"/>
    <property type="match status" value="1"/>
</dbReference>
<dbReference type="PANTHER" id="PTHR39515:SF2">
    <property type="entry name" value="HTH-TYPE TRANSCRIPTIONAL REGULATOR RV0880"/>
    <property type="match status" value="1"/>
</dbReference>
<protein>
    <submittedName>
        <fullName evidence="2">MarR family transcriptional regulator</fullName>
    </submittedName>
</protein>
<dbReference type="SMART" id="SM00347">
    <property type="entry name" value="HTH_MARR"/>
    <property type="match status" value="1"/>
</dbReference>
<dbReference type="PANTHER" id="PTHR39515">
    <property type="entry name" value="CONSERVED PROTEIN"/>
    <property type="match status" value="1"/>
</dbReference>
<name>A0A401QSX3_STRNR</name>
<dbReference type="Pfam" id="PF01047">
    <property type="entry name" value="MarR"/>
    <property type="match status" value="1"/>
</dbReference>
<dbReference type="Gene3D" id="1.10.10.10">
    <property type="entry name" value="Winged helix-like DNA-binding domain superfamily/Winged helix DNA-binding domain"/>
    <property type="match status" value="1"/>
</dbReference>
<dbReference type="Gene3D" id="1.10.287.100">
    <property type="match status" value="1"/>
</dbReference>